<dbReference type="AlphaFoldDB" id="A0AAV5WLR4"/>
<dbReference type="EMBL" id="BTSY01000006">
    <property type="protein sequence ID" value="GMT32921.1"/>
    <property type="molecule type" value="Genomic_DNA"/>
</dbReference>
<dbReference type="Proteomes" id="UP001432322">
    <property type="component" value="Unassembled WGS sequence"/>
</dbReference>
<accession>A0AAV5WLR4</accession>
<comment type="caution">
    <text evidence="1">The sequence shown here is derived from an EMBL/GenBank/DDBJ whole genome shotgun (WGS) entry which is preliminary data.</text>
</comment>
<sequence>MMRDRYDCTTQLLEVRNSVEVYDLFRDIVWYYNHPKKDQIVLRCAEHNLQCLLIVLLKKRINEQIKRQLDIELGYVTHVNEGSDTALMAKFLYDFSHRA</sequence>
<name>A0AAV5WLR4_9BILA</name>
<keyword evidence="2" id="KW-1185">Reference proteome</keyword>
<reference evidence="1" key="1">
    <citation type="submission" date="2023-10" db="EMBL/GenBank/DDBJ databases">
        <title>Genome assembly of Pristionchus species.</title>
        <authorList>
            <person name="Yoshida K."/>
            <person name="Sommer R.J."/>
        </authorList>
    </citation>
    <scope>NUCLEOTIDE SEQUENCE</scope>
    <source>
        <strain evidence="1">RS5133</strain>
    </source>
</reference>
<gene>
    <name evidence="1" type="ORF">PFISCL1PPCAC_24218</name>
</gene>
<evidence type="ECO:0000313" key="1">
    <source>
        <dbReference type="EMBL" id="GMT32921.1"/>
    </source>
</evidence>
<feature type="non-terminal residue" evidence="1">
    <location>
        <position position="99"/>
    </location>
</feature>
<proteinExistence type="predicted"/>
<evidence type="ECO:0000313" key="2">
    <source>
        <dbReference type="Proteomes" id="UP001432322"/>
    </source>
</evidence>
<protein>
    <submittedName>
        <fullName evidence="1">Uncharacterized protein</fullName>
    </submittedName>
</protein>
<organism evidence="1 2">
    <name type="scientific">Pristionchus fissidentatus</name>
    <dbReference type="NCBI Taxonomy" id="1538716"/>
    <lineage>
        <taxon>Eukaryota</taxon>
        <taxon>Metazoa</taxon>
        <taxon>Ecdysozoa</taxon>
        <taxon>Nematoda</taxon>
        <taxon>Chromadorea</taxon>
        <taxon>Rhabditida</taxon>
        <taxon>Rhabditina</taxon>
        <taxon>Diplogasteromorpha</taxon>
        <taxon>Diplogasteroidea</taxon>
        <taxon>Neodiplogasteridae</taxon>
        <taxon>Pristionchus</taxon>
    </lineage>
</organism>